<evidence type="ECO:0008006" key="4">
    <source>
        <dbReference type="Google" id="ProtNLM"/>
    </source>
</evidence>
<feature type="signal peptide" evidence="1">
    <location>
        <begin position="1"/>
        <end position="23"/>
    </location>
</feature>
<evidence type="ECO:0000256" key="1">
    <source>
        <dbReference type="SAM" id="SignalP"/>
    </source>
</evidence>
<sequence length="181" mass="20323">MNLRFLTASLLLTSVFLTPIVQAAPWSTWPETGSAKLTWAFFDVYNSHLRTPAGKYQPNVWPQALVINYLRDISRKELTQATADQWKALGMLDEANQKQWLQAVEATWPDVTNGSEITFVADQQGGQFYYRPALNGSTNKNATPVAIGQRFSPAFRDAFLAIWLSPSTQYPQLRKGLIGAR</sequence>
<comment type="caution">
    <text evidence="2">The sequence shown here is derived from an EMBL/GenBank/DDBJ whole genome shotgun (WGS) entry which is preliminary data.</text>
</comment>
<reference evidence="2" key="1">
    <citation type="submission" date="2020-11" db="EMBL/GenBank/DDBJ databases">
        <authorList>
            <person name="Lee S.D."/>
        </authorList>
    </citation>
    <scope>NUCLEOTIDE SEQUENCE</scope>
    <source>
        <strain evidence="2">SAP-2</strain>
    </source>
</reference>
<dbReference type="RefSeq" id="WP_194977440.1">
    <property type="nucleotide sequence ID" value="NZ_JADMKS010000001.1"/>
</dbReference>
<dbReference type="EMBL" id="JADMKS010000001">
    <property type="protein sequence ID" value="MBF6635531.1"/>
    <property type="molecule type" value="Genomic_DNA"/>
</dbReference>
<proteinExistence type="predicted"/>
<keyword evidence="1" id="KW-0732">Signal</keyword>
<dbReference type="AlphaFoldDB" id="A0AA40WYL4"/>
<feature type="chain" id="PRO_5041430011" description="Chalcone isomerase domain-containing protein" evidence="1">
    <location>
        <begin position="24"/>
        <end position="181"/>
    </location>
</feature>
<evidence type="ECO:0000313" key="2">
    <source>
        <dbReference type="EMBL" id="MBF6635531.1"/>
    </source>
</evidence>
<reference evidence="2" key="2">
    <citation type="submission" date="2022-09" db="EMBL/GenBank/DDBJ databases">
        <title>Rouxiella aceris sp. nov., isolated from tree sap and emended description of the genus Rhouxiella.</title>
        <authorList>
            <person name="Kim I.S."/>
        </authorList>
    </citation>
    <scope>NUCLEOTIDE SEQUENCE</scope>
    <source>
        <strain evidence="2">SAP-2</strain>
    </source>
</reference>
<evidence type="ECO:0000313" key="3">
    <source>
        <dbReference type="Proteomes" id="UP000705283"/>
    </source>
</evidence>
<name>A0AA40WYL4_9GAMM</name>
<organism evidence="2 3">
    <name type="scientific">Rouxiella silvae</name>
    <dbReference type="NCBI Taxonomy" id="1646373"/>
    <lineage>
        <taxon>Bacteria</taxon>
        <taxon>Pseudomonadati</taxon>
        <taxon>Pseudomonadota</taxon>
        <taxon>Gammaproteobacteria</taxon>
        <taxon>Enterobacterales</taxon>
        <taxon>Yersiniaceae</taxon>
        <taxon>Rouxiella</taxon>
    </lineage>
</organism>
<protein>
    <recommendedName>
        <fullName evidence="4">Chalcone isomerase domain-containing protein</fullName>
    </recommendedName>
</protein>
<dbReference type="Proteomes" id="UP000705283">
    <property type="component" value="Unassembled WGS sequence"/>
</dbReference>
<gene>
    <name evidence="2" type="ORF">ITX54_02480</name>
</gene>
<accession>A0AA40WYL4</accession>